<dbReference type="AlphaFoldDB" id="A0A1I8FAR8"/>
<evidence type="ECO:0000313" key="2">
    <source>
        <dbReference type="WBParaSite" id="maker-unitig_25752-snap-gene-0.3-mRNA-1"/>
    </source>
</evidence>
<dbReference type="Proteomes" id="UP000095280">
    <property type="component" value="Unplaced"/>
</dbReference>
<dbReference type="WBParaSite" id="maker-unitig_25752-snap-gene-0.3-mRNA-1">
    <property type="protein sequence ID" value="maker-unitig_25752-snap-gene-0.3-mRNA-1"/>
    <property type="gene ID" value="maker-unitig_25752-snap-gene-0.3"/>
</dbReference>
<evidence type="ECO:0000313" key="1">
    <source>
        <dbReference type="Proteomes" id="UP000095280"/>
    </source>
</evidence>
<protein>
    <submittedName>
        <fullName evidence="2">TMEM132 domain-containing protein</fullName>
    </submittedName>
</protein>
<proteinExistence type="predicted"/>
<organism evidence="1 2">
    <name type="scientific">Macrostomum lignano</name>
    <dbReference type="NCBI Taxonomy" id="282301"/>
    <lineage>
        <taxon>Eukaryota</taxon>
        <taxon>Metazoa</taxon>
        <taxon>Spiralia</taxon>
        <taxon>Lophotrochozoa</taxon>
        <taxon>Platyhelminthes</taxon>
        <taxon>Rhabditophora</taxon>
        <taxon>Macrostomorpha</taxon>
        <taxon>Macrostomida</taxon>
        <taxon>Macrostomidae</taxon>
        <taxon>Macrostomum</taxon>
    </lineage>
</organism>
<reference evidence="2" key="1">
    <citation type="submission" date="2016-11" db="UniProtKB">
        <authorList>
            <consortium name="WormBaseParasite"/>
        </authorList>
    </citation>
    <scope>IDENTIFICATION</scope>
</reference>
<keyword evidence="1" id="KW-1185">Reference proteome</keyword>
<name>A0A1I8FAR8_9PLAT</name>
<sequence length="294" mass="31013">REQQHLLHRLWAVRLGADEMACELESPTAHAAIECRVVDSLDADVEGAADQRAPHRLAVRGLGLQDCPHRTKGSRGKPAAASQVLASVWNQTAEVDELLTSRELGRLPVSASAEYCSLDVVRHAEHNGLLRLPLGALDGRGQQGEVVGVAKHAEPLLRLTSTHASPQQKAVVVAMGPEPVLLWAQVRIQHGLQPRKQHPVEQLRCTGLKADASMVFKPSGAGFFGTATMCVRGPFVGRRLTEEHAGMRSASMGTSSGPSAFPPGDCWASLTTSAALTGATLKLSSAGNGVSGGS</sequence>
<accession>A0A1I8FAR8</accession>